<evidence type="ECO:0000313" key="2">
    <source>
        <dbReference type="Proteomes" id="UP000887565"/>
    </source>
</evidence>
<protein>
    <submittedName>
        <fullName evidence="3">Uncharacterized protein</fullName>
    </submittedName>
</protein>
<sequence>MTIRSQRIINTNIVSSPSMPPVPVNRPKLRKSSRPSPCLVSS</sequence>
<feature type="compositionally biased region" description="Polar residues" evidence="1">
    <location>
        <begin position="1"/>
        <end position="13"/>
    </location>
</feature>
<evidence type="ECO:0000313" key="3">
    <source>
        <dbReference type="WBParaSite" id="nRc.2.0.1.t45066-RA"/>
    </source>
</evidence>
<dbReference type="WBParaSite" id="nRc.2.0.1.t45066-RA">
    <property type="protein sequence ID" value="nRc.2.0.1.t45066-RA"/>
    <property type="gene ID" value="nRc.2.0.1.g45066"/>
</dbReference>
<feature type="region of interest" description="Disordered" evidence="1">
    <location>
        <begin position="1"/>
        <end position="42"/>
    </location>
</feature>
<keyword evidence="2" id="KW-1185">Reference proteome</keyword>
<evidence type="ECO:0000256" key="1">
    <source>
        <dbReference type="SAM" id="MobiDB-lite"/>
    </source>
</evidence>
<organism evidence="2 3">
    <name type="scientific">Romanomermis culicivorax</name>
    <name type="common">Nematode worm</name>
    <dbReference type="NCBI Taxonomy" id="13658"/>
    <lineage>
        <taxon>Eukaryota</taxon>
        <taxon>Metazoa</taxon>
        <taxon>Ecdysozoa</taxon>
        <taxon>Nematoda</taxon>
        <taxon>Enoplea</taxon>
        <taxon>Dorylaimia</taxon>
        <taxon>Mermithida</taxon>
        <taxon>Mermithoidea</taxon>
        <taxon>Mermithidae</taxon>
        <taxon>Romanomermis</taxon>
    </lineage>
</organism>
<name>A0A915L2W1_ROMCU</name>
<dbReference type="Proteomes" id="UP000887565">
    <property type="component" value="Unplaced"/>
</dbReference>
<accession>A0A915L2W1</accession>
<dbReference type="AlphaFoldDB" id="A0A915L2W1"/>
<reference evidence="3" key="1">
    <citation type="submission" date="2022-11" db="UniProtKB">
        <authorList>
            <consortium name="WormBaseParasite"/>
        </authorList>
    </citation>
    <scope>IDENTIFICATION</scope>
</reference>
<proteinExistence type="predicted"/>